<name>A0A6J6RZC9_9ZZZZ</name>
<gene>
    <name evidence="1" type="ORF">UFOPK2602_02176</name>
</gene>
<sequence length="77" mass="8464">MHVPAVEHSECLGIMGCTTHEVAVAGGVVEGHRYTVWLIDRVDCVDWVRPSLSTVTTTPNVVDDYGPWCTNLSVRSH</sequence>
<protein>
    <submittedName>
        <fullName evidence="1">Unannotated protein</fullName>
    </submittedName>
</protein>
<dbReference type="EMBL" id="CAEZXX010000208">
    <property type="protein sequence ID" value="CAB4728070.1"/>
    <property type="molecule type" value="Genomic_DNA"/>
</dbReference>
<evidence type="ECO:0000313" key="1">
    <source>
        <dbReference type="EMBL" id="CAB4728070.1"/>
    </source>
</evidence>
<organism evidence="1">
    <name type="scientific">freshwater metagenome</name>
    <dbReference type="NCBI Taxonomy" id="449393"/>
    <lineage>
        <taxon>unclassified sequences</taxon>
        <taxon>metagenomes</taxon>
        <taxon>ecological metagenomes</taxon>
    </lineage>
</organism>
<reference evidence="1" key="1">
    <citation type="submission" date="2020-05" db="EMBL/GenBank/DDBJ databases">
        <authorList>
            <person name="Chiriac C."/>
            <person name="Salcher M."/>
            <person name="Ghai R."/>
            <person name="Kavagutti S V."/>
        </authorList>
    </citation>
    <scope>NUCLEOTIDE SEQUENCE</scope>
</reference>
<proteinExistence type="predicted"/>
<accession>A0A6J6RZC9</accession>
<dbReference type="AlphaFoldDB" id="A0A6J6RZC9"/>